<evidence type="ECO:0000313" key="3">
    <source>
        <dbReference type="Proteomes" id="UP001418444"/>
    </source>
</evidence>
<dbReference type="RefSeq" id="WP_344780674.1">
    <property type="nucleotide sequence ID" value="NZ_BAAAZW010000002.1"/>
</dbReference>
<protein>
    <recommendedName>
        <fullName evidence="1">TY-Chap C-terminal domain-containing protein</fullName>
    </recommendedName>
</protein>
<dbReference type="InterPro" id="IPR054342">
    <property type="entry name" value="TY-Chap_C"/>
</dbReference>
<accession>A0ABP7NQ03</accession>
<gene>
    <name evidence="2" type="ORF">GCM10022231_07070</name>
</gene>
<organism evidence="2 3">
    <name type="scientific">Gordonia caeni</name>
    <dbReference type="NCBI Taxonomy" id="1007097"/>
    <lineage>
        <taxon>Bacteria</taxon>
        <taxon>Bacillati</taxon>
        <taxon>Actinomycetota</taxon>
        <taxon>Actinomycetes</taxon>
        <taxon>Mycobacteriales</taxon>
        <taxon>Gordoniaceae</taxon>
        <taxon>Gordonia</taxon>
    </lineage>
</organism>
<evidence type="ECO:0000259" key="1">
    <source>
        <dbReference type="Pfam" id="PF22554"/>
    </source>
</evidence>
<dbReference type="EMBL" id="BAAAZW010000002">
    <property type="protein sequence ID" value="GAA3951800.1"/>
    <property type="molecule type" value="Genomic_DNA"/>
</dbReference>
<comment type="caution">
    <text evidence="2">The sequence shown here is derived from an EMBL/GenBank/DDBJ whole genome shotgun (WGS) entry which is preliminary data.</text>
</comment>
<name>A0ABP7NQ03_9ACTN</name>
<feature type="domain" description="TY-Chap C-terminal" evidence="1">
    <location>
        <begin position="1"/>
        <end position="77"/>
    </location>
</feature>
<evidence type="ECO:0000313" key="2">
    <source>
        <dbReference type="EMBL" id="GAA3951800.1"/>
    </source>
</evidence>
<dbReference type="Proteomes" id="UP001418444">
    <property type="component" value="Unassembled WGS sequence"/>
</dbReference>
<keyword evidence="3" id="KW-1185">Reference proteome</keyword>
<sequence>MEYRTQLESLMTLSADAIAQACAGERINSLVTQCYDEYLELRELAEEARDGATSERFDFFMQEASAWRDTARVLREMNAELQGTSVRQARSA</sequence>
<reference evidence="3" key="1">
    <citation type="journal article" date="2019" name="Int. J. Syst. Evol. Microbiol.">
        <title>The Global Catalogue of Microorganisms (GCM) 10K type strain sequencing project: providing services to taxonomists for standard genome sequencing and annotation.</title>
        <authorList>
            <consortium name="The Broad Institute Genomics Platform"/>
            <consortium name="The Broad Institute Genome Sequencing Center for Infectious Disease"/>
            <person name="Wu L."/>
            <person name="Ma J."/>
        </authorList>
    </citation>
    <scope>NUCLEOTIDE SEQUENCE [LARGE SCALE GENOMIC DNA]</scope>
    <source>
        <strain evidence="3">JCM 16923</strain>
    </source>
</reference>
<proteinExistence type="predicted"/>
<dbReference type="Pfam" id="PF22554">
    <property type="entry name" value="Chap-C"/>
    <property type="match status" value="1"/>
</dbReference>